<protein>
    <submittedName>
        <fullName evidence="10">TPR-like protein</fullName>
    </submittedName>
</protein>
<dbReference type="SMART" id="SM00028">
    <property type="entry name" value="TPR"/>
    <property type="match status" value="7"/>
</dbReference>
<dbReference type="SUPFAM" id="SSF48452">
    <property type="entry name" value="TPR-like"/>
    <property type="match status" value="2"/>
</dbReference>
<dbReference type="InterPro" id="IPR019734">
    <property type="entry name" value="TPR_rpt"/>
</dbReference>
<feature type="repeat" description="TPR" evidence="7">
    <location>
        <begin position="361"/>
        <end position="394"/>
    </location>
</feature>
<evidence type="ECO:0000256" key="4">
    <source>
        <dbReference type="ARBA" id="ARBA00022786"/>
    </source>
</evidence>
<gene>
    <name evidence="10" type="ORF">LY90DRAFT_412556</name>
</gene>
<dbReference type="STRING" id="1754190.A0A1Y2D5S1"/>
<comment type="caution">
    <text evidence="10">The sequence shown here is derived from an EMBL/GenBank/DDBJ whole genome shotgun (WGS) entry which is preliminary data.</text>
</comment>
<dbReference type="Pfam" id="PF04049">
    <property type="entry name" value="ANAPC8"/>
    <property type="match status" value="1"/>
</dbReference>
<keyword evidence="11" id="KW-1185">Reference proteome</keyword>
<dbReference type="Pfam" id="PF13414">
    <property type="entry name" value="TPR_11"/>
    <property type="match status" value="1"/>
</dbReference>
<evidence type="ECO:0000256" key="7">
    <source>
        <dbReference type="PROSITE-ProRule" id="PRU00339"/>
    </source>
</evidence>
<evidence type="ECO:0000256" key="5">
    <source>
        <dbReference type="ARBA" id="ARBA00022803"/>
    </source>
</evidence>
<dbReference type="OrthoDB" id="10262026at2759"/>
<accession>A0A1Y2D5S1</accession>
<dbReference type="InterPro" id="IPR007192">
    <property type="entry name" value="APC8"/>
</dbReference>
<feature type="domain" description="Cdc23" evidence="9">
    <location>
        <begin position="44"/>
        <end position="266"/>
    </location>
</feature>
<keyword evidence="5 7" id="KW-0802">TPR repeat</keyword>
<dbReference type="GO" id="GO:0005680">
    <property type="term" value="C:anaphase-promoting complex"/>
    <property type="evidence" value="ECO:0007669"/>
    <property type="project" value="InterPro"/>
</dbReference>
<dbReference type="GO" id="GO:0045842">
    <property type="term" value="P:positive regulation of mitotic metaphase/anaphase transition"/>
    <property type="evidence" value="ECO:0007669"/>
    <property type="project" value="TreeGrafter"/>
</dbReference>
<proteinExistence type="predicted"/>
<organism evidence="10 11">
    <name type="scientific">Neocallimastix californiae</name>
    <dbReference type="NCBI Taxonomy" id="1754190"/>
    <lineage>
        <taxon>Eukaryota</taxon>
        <taxon>Fungi</taxon>
        <taxon>Fungi incertae sedis</taxon>
        <taxon>Chytridiomycota</taxon>
        <taxon>Chytridiomycota incertae sedis</taxon>
        <taxon>Neocallimastigomycetes</taxon>
        <taxon>Neocallimastigales</taxon>
        <taxon>Neocallimastigaceae</taxon>
        <taxon>Neocallimastix</taxon>
    </lineage>
</organism>
<keyword evidence="6" id="KW-0131">Cell cycle</keyword>
<evidence type="ECO:0000256" key="8">
    <source>
        <dbReference type="SAM" id="MobiDB-lite"/>
    </source>
</evidence>
<feature type="repeat" description="TPR" evidence="7">
    <location>
        <begin position="327"/>
        <end position="360"/>
    </location>
</feature>
<dbReference type="Gene3D" id="1.25.40.10">
    <property type="entry name" value="Tetratricopeptide repeat domain"/>
    <property type="match status" value="2"/>
</dbReference>
<dbReference type="EMBL" id="MCOG01000085">
    <property type="protein sequence ID" value="ORY54446.1"/>
    <property type="molecule type" value="Genomic_DNA"/>
</dbReference>
<evidence type="ECO:0000256" key="2">
    <source>
        <dbReference type="ARBA" id="ARBA00022737"/>
    </source>
</evidence>
<dbReference type="GO" id="GO:0031145">
    <property type="term" value="P:anaphase-promoting complex-dependent catabolic process"/>
    <property type="evidence" value="ECO:0007669"/>
    <property type="project" value="TreeGrafter"/>
</dbReference>
<dbReference type="AlphaFoldDB" id="A0A1Y2D5S1"/>
<dbReference type="GO" id="GO:0016567">
    <property type="term" value="P:protein ubiquitination"/>
    <property type="evidence" value="ECO:0007669"/>
    <property type="project" value="TreeGrafter"/>
</dbReference>
<dbReference type="PANTHER" id="PTHR12558:SF10">
    <property type="entry name" value="CELL DIVISION CYCLE PROTEIN 23 HOMOLOG"/>
    <property type="match status" value="1"/>
</dbReference>
<dbReference type="InterPro" id="IPR011990">
    <property type="entry name" value="TPR-like_helical_dom_sf"/>
</dbReference>
<evidence type="ECO:0000256" key="3">
    <source>
        <dbReference type="ARBA" id="ARBA00022776"/>
    </source>
</evidence>
<keyword evidence="1" id="KW-0132">Cell division</keyword>
<evidence type="ECO:0000313" key="10">
    <source>
        <dbReference type="EMBL" id="ORY54446.1"/>
    </source>
</evidence>
<reference evidence="10 11" key="1">
    <citation type="submission" date="2016-08" db="EMBL/GenBank/DDBJ databases">
        <title>A Parts List for Fungal Cellulosomes Revealed by Comparative Genomics.</title>
        <authorList>
            <consortium name="DOE Joint Genome Institute"/>
            <person name="Haitjema C.H."/>
            <person name="Gilmore S.P."/>
            <person name="Henske J.K."/>
            <person name="Solomon K.V."/>
            <person name="De Groot R."/>
            <person name="Kuo A."/>
            <person name="Mondo S.J."/>
            <person name="Salamov A.A."/>
            <person name="Labutti K."/>
            <person name="Zhao Z."/>
            <person name="Chiniquy J."/>
            <person name="Barry K."/>
            <person name="Brewer H.M."/>
            <person name="Purvine S.O."/>
            <person name="Wright A.T."/>
            <person name="Boxma B."/>
            <person name="Van Alen T."/>
            <person name="Hackstein J.H."/>
            <person name="Baker S.E."/>
            <person name="Grigoriev I.V."/>
            <person name="O'Malley M.A."/>
        </authorList>
    </citation>
    <scope>NUCLEOTIDE SEQUENCE [LARGE SCALE GENOMIC DNA]</scope>
    <source>
        <strain evidence="10 11">G1</strain>
    </source>
</reference>
<evidence type="ECO:0000313" key="11">
    <source>
        <dbReference type="Proteomes" id="UP000193920"/>
    </source>
</evidence>
<feature type="compositionally biased region" description="Basic and acidic residues" evidence="8">
    <location>
        <begin position="49"/>
        <end position="65"/>
    </location>
</feature>
<dbReference type="PROSITE" id="PS50005">
    <property type="entry name" value="TPR"/>
    <property type="match status" value="2"/>
</dbReference>
<keyword evidence="3" id="KW-0498">Mitosis</keyword>
<keyword evidence="4" id="KW-0833">Ubl conjugation pathway</keyword>
<evidence type="ECO:0000256" key="1">
    <source>
        <dbReference type="ARBA" id="ARBA00022618"/>
    </source>
</evidence>
<evidence type="ECO:0000256" key="6">
    <source>
        <dbReference type="ARBA" id="ARBA00023306"/>
    </source>
</evidence>
<sequence>MEENDNSISDDECDIYYYSDSEEENTISNYNSLFKPIPNNNISTSSPLLKKDSKDSKQQNSDKKLKYPHNPKITYKEYDKFLYARALFNIREFDRVSYILNSLIHPKCIFLRLYSKFMAGEKRKEEEGVDIIGLNDSTYYMNKEFLEIEDDLIESIKNNPNDGFLFYLYGLLCVKKNQKKKAVQLLIRSVKLYPYNWSAWLELASCLITQELITSVLSEIDDNIMSRFFMAHLALEYQNNNENFETYIKSCLEIFDDSNYIRSQYALTNYQSREFEESEQYFDKILKKDPYTLENMDIFSHVLYVTGNATKLSYLAHNCCLIDRYRQETCCIIGNYYSLRKEHEKAVLYFQRALKLNKNYISAWTLMGHEYLELKNTQAAIESYRRAIDLNQRDYRAWYGLGQIYEVLRMPYYSLYYYQQAASLRPYDSRMWVALAQCYDYIDHHIEAIKCYKRALIGGDSSPIVLIKLANIYAKLENIDTAAYYYRLSLLEYKKLNNVSLQGCIFMANYYKKRKNYSDAEKYLQDVNIFN</sequence>
<dbReference type="PANTHER" id="PTHR12558">
    <property type="entry name" value="CELL DIVISION CYCLE 16,23,27"/>
    <property type="match status" value="1"/>
</dbReference>
<dbReference type="GO" id="GO:0051301">
    <property type="term" value="P:cell division"/>
    <property type="evidence" value="ECO:0007669"/>
    <property type="project" value="UniProtKB-KW"/>
</dbReference>
<name>A0A1Y2D5S1_9FUNG</name>
<dbReference type="Proteomes" id="UP000193920">
    <property type="component" value="Unassembled WGS sequence"/>
</dbReference>
<keyword evidence="2" id="KW-0677">Repeat</keyword>
<evidence type="ECO:0000259" key="9">
    <source>
        <dbReference type="Pfam" id="PF04049"/>
    </source>
</evidence>
<feature type="region of interest" description="Disordered" evidence="8">
    <location>
        <begin position="44"/>
        <end position="68"/>
    </location>
</feature>
<dbReference type="Pfam" id="PF13181">
    <property type="entry name" value="TPR_8"/>
    <property type="match status" value="2"/>
</dbReference>